<dbReference type="InterPro" id="IPR006641">
    <property type="entry name" value="YqgF/RNaseH-like_dom"/>
</dbReference>
<evidence type="ECO:0000313" key="8">
    <source>
        <dbReference type="Proteomes" id="UP000199415"/>
    </source>
</evidence>
<dbReference type="InterPro" id="IPR012337">
    <property type="entry name" value="RNaseH-like_sf"/>
</dbReference>
<comment type="similarity">
    <text evidence="5">Belongs to the YqgF HJR family.</text>
</comment>
<dbReference type="PANTHER" id="PTHR33317:SF4">
    <property type="entry name" value="POLYNUCLEOTIDYL TRANSFERASE, RIBONUCLEASE H-LIKE SUPERFAMILY PROTEIN"/>
    <property type="match status" value="1"/>
</dbReference>
<evidence type="ECO:0000259" key="6">
    <source>
        <dbReference type="SMART" id="SM00732"/>
    </source>
</evidence>
<dbReference type="GO" id="GO:0005829">
    <property type="term" value="C:cytosol"/>
    <property type="evidence" value="ECO:0007669"/>
    <property type="project" value="TreeGrafter"/>
</dbReference>
<dbReference type="OrthoDB" id="9796140at2"/>
<dbReference type="EC" id="3.1.-.-" evidence="5"/>
<comment type="subcellular location">
    <subcellularLocation>
        <location evidence="5">Cytoplasm</location>
    </subcellularLocation>
</comment>
<dbReference type="GO" id="GO:0000967">
    <property type="term" value="P:rRNA 5'-end processing"/>
    <property type="evidence" value="ECO:0007669"/>
    <property type="project" value="UniProtKB-UniRule"/>
</dbReference>
<dbReference type="CDD" id="cd16964">
    <property type="entry name" value="YqgF"/>
    <property type="match status" value="1"/>
</dbReference>
<dbReference type="Gene3D" id="3.30.420.140">
    <property type="entry name" value="YqgF/RNase H-like domain"/>
    <property type="match status" value="1"/>
</dbReference>
<evidence type="ECO:0000256" key="4">
    <source>
        <dbReference type="ARBA" id="ARBA00022801"/>
    </source>
</evidence>
<dbReference type="Pfam" id="PF03652">
    <property type="entry name" value="RuvX"/>
    <property type="match status" value="1"/>
</dbReference>
<dbReference type="HAMAP" id="MF_00651">
    <property type="entry name" value="Nuclease_YqgF"/>
    <property type="match status" value="1"/>
</dbReference>
<keyword evidence="4 5" id="KW-0378">Hydrolase</keyword>
<dbReference type="PANTHER" id="PTHR33317">
    <property type="entry name" value="POLYNUCLEOTIDYL TRANSFERASE, RIBONUCLEASE H-LIKE SUPERFAMILY PROTEIN"/>
    <property type="match status" value="1"/>
</dbReference>
<comment type="function">
    <text evidence="5">Could be a nuclease involved in processing of the 5'-end of pre-16S rRNA.</text>
</comment>
<evidence type="ECO:0000256" key="1">
    <source>
        <dbReference type="ARBA" id="ARBA00022490"/>
    </source>
</evidence>
<proteinExistence type="inferred from homology"/>
<dbReference type="AlphaFoldDB" id="A0A1G7P5B8"/>
<dbReference type="GO" id="GO:0004518">
    <property type="term" value="F:nuclease activity"/>
    <property type="evidence" value="ECO:0007669"/>
    <property type="project" value="UniProtKB-KW"/>
</dbReference>
<protein>
    <recommendedName>
        <fullName evidence="5">Putative pre-16S rRNA nuclease</fullName>
        <ecNumber evidence="5">3.1.-.-</ecNumber>
    </recommendedName>
</protein>
<dbReference type="GO" id="GO:0016788">
    <property type="term" value="F:hydrolase activity, acting on ester bonds"/>
    <property type="evidence" value="ECO:0007669"/>
    <property type="project" value="UniProtKB-UniRule"/>
</dbReference>
<evidence type="ECO:0000313" key="7">
    <source>
        <dbReference type="EMBL" id="SDF81536.1"/>
    </source>
</evidence>
<gene>
    <name evidence="7" type="ORF">SAMN05216241_102440</name>
</gene>
<dbReference type="NCBIfam" id="TIGR00250">
    <property type="entry name" value="RNAse_H_YqgF"/>
    <property type="match status" value="1"/>
</dbReference>
<reference evidence="7 8" key="1">
    <citation type="submission" date="2016-10" db="EMBL/GenBank/DDBJ databases">
        <authorList>
            <person name="de Groot N.N."/>
        </authorList>
    </citation>
    <scope>NUCLEOTIDE SEQUENCE [LARGE SCALE GENOMIC DNA]</scope>
    <source>
        <strain evidence="7 8">DSM 25584</strain>
    </source>
</reference>
<sequence length="166" mass="18203">MSVIAFEELLQNIPARARVLGLDLGEKTIGVAVSDRDRRVASPVETIKRTKFTKDAERLSAICAEREVKALILGLPVNMQGEEGRRCQATRQFARNLVDKAGVTLPIAFWDERLSTQAVERVLIGDADMNHRDRAKVVDQMAAAYILQGALDRLQQPVGGLPPDGG</sequence>
<keyword evidence="8" id="KW-1185">Reference proteome</keyword>
<dbReference type="EMBL" id="FNCE01000002">
    <property type="protein sequence ID" value="SDF81536.1"/>
    <property type="molecule type" value="Genomic_DNA"/>
</dbReference>
<accession>A0A1G7P5B8</accession>
<dbReference type="RefSeq" id="WP_090019045.1">
    <property type="nucleotide sequence ID" value="NZ_FNCE01000002.1"/>
</dbReference>
<evidence type="ECO:0000256" key="5">
    <source>
        <dbReference type="HAMAP-Rule" id="MF_00651"/>
    </source>
</evidence>
<name>A0A1G7P5B8_9PROT</name>
<dbReference type="SUPFAM" id="SSF53098">
    <property type="entry name" value="Ribonuclease H-like"/>
    <property type="match status" value="1"/>
</dbReference>
<keyword evidence="3 5" id="KW-0540">Nuclease</keyword>
<keyword evidence="1 5" id="KW-0963">Cytoplasm</keyword>
<keyword evidence="2 5" id="KW-0690">Ribosome biogenesis</keyword>
<evidence type="ECO:0000256" key="3">
    <source>
        <dbReference type="ARBA" id="ARBA00022722"/>
    </source>
</evidence>
<dbReference type="SMART" id="SM00732">
    <property type="entry name" value="YqgFc"/>
    <property type="match status" value="1"/>
</dbReference>
<dbReference type="Proteomes" id="UP000199415">
    <property type="component" value="Unassembled WGS sequence"/>
</dbReference>
<dbReference type="STRING" id="1082479.SAMN05216241_102440"/>
<organism evidence="7 8">
    <name type="scientific">Limimonas halophila</name>
    <dbReference type="NCBI Taxonomy" id="1082479"/>
    <lineage>
        <taxon>Bacteria</taxon>
        <taxon>Pseudomonadati</taxon>
        <taxon>Pseudomonadota</taxon>
        <taxon>Alphaproteobacteria</taxon>
        <taxon>Rhodospirillales</taxon>
        <taxon>Rhodovibrionaceae</taxon>
        <taxon>Limimonas</taxon>
    </lineage>
</organism>
<dbReference type="InterPro" id="IPR005227">
    <property type="entry name" value="YqgF"/>
</dbReference>
<dbReference type="InterPro" id="IPR037027">
    <property type="entry name" value="YqgF/RNaseH-like_dom_sf"/>
</dbReference>
<evidence type="ECO:0000256" key="2">
    <source>
        <dbReference type="ARBA" id="ARBA00022517"/>
    </source>
</evidence>
<feature type="domain" description="YqgF/RNase H-like" evidence="6">
    <location>
        <begin position="17"/>
        <end position="119"/>
    </location>
</feature>